<sequence>MKKYLLLILGLAVAFALGYISNYFVFEENKPRIAEINPNPEKMKLGAFSVSLSVKDLKTSKEFYETLGFTVFAGEFDKNYLIMKNENSLIGLFQGMFEDNILTFNPGWDENAQEINQFDDVRQIQNHLKKHNIPLSAEVDQNTKGPGSIMLTDPDGNVILIDQHR</sequence>
<keyword evidence="3" id="KW-1185">Reference proteome</keyword>
<dbReference type="RefSeq" id="WP_376882423.1">
    <property type="nucleotide sequence ID" value="NZ_JBHUHR010000001.1"/>
</dbReference>
<dbReference type="PANTHER" id="PTHR36503">
    <property type="entry name" value="BLR2520 PROTEIN"/>
    <property type="match status" value="1"/>
</dbReference>
<feature type="domain" description="VOC" evidence="1">
    <location>
        <begin position="46"/>
        <end position="164"/>
    </location>
</feature>
<dbReference type="Gene3D" id="3.10.180.10">
    <property type="entry name" value="2,3-Dihydroxybiphenyl 1,2-Dioxygenase, domain 1"/>
    <property type="match status" value="1"/>
</dbReference>
<dbReference type="Proteomes" id="UP001597361">
    <property type="component" value="Unassembled WGS sequence"/>
</dbReference>
<protein>
    <submittedName>
        <fullName evidence="2">VOC family protein</fullName>
    </submittedName>
</protein>
<dbReference type="InterPro" id="IPR004360">
    <property type="entry name" value="Glyas_Fos-R_dOase_dom"/>
</dbReference>
<proteinExistence type="predicted"/>
<dbReference type="Pfam" id="PF00903">
    <property type="entry name" value="Glyoxalase"/>
    <property type="match status" value="1"/>
</dbReference>
<name>A0ABW4VEY2_9BACT</name>
<evidence type="ECO:0000313" key="3">
    <source>
        <dbReference type="Proteomes" id="UP001597361"/>
    </source>
</evidence>
<dbReference type="EMBL" id="JBHUHR010000001">
    <property type="protein sequence ID" value="MFD2033289.1"/>
    <property type="molecule type" value="Genomic_DNA"/>
</dbReference>
<accession>A0ABW4VEY2</accession>
<comment type="caution">
    <text evidence="2">The sequence shown here is derived from an EMBL/GenBank/DDBJ whole genome shotgun (WGS) entry which is preliminary data.</text>
</comment>
<dbReference type="PROSITE" id="PS51819">
    <property type="entry name" value="VOC"/>
    <property type="match status" value="1"/>
</dbReference>
<dbReference type="PANTHER" id="PTHR36503:SF1">
    <property type="entry name" value="BLR2520 PROTEIN"/>
    <property type="match status" value="1"/>
</dbReference>
<reference evidence="3" key="1">
    <citation type="journal article" date="2019" name="Int. J. Syst. Evol. Microbiol.">
        <title>The Global Catalogue of Microorganisms (GCM) 10K type strain sequencing project: providing services to taxonomists for standard genome sequencing and annotation.</title>
        <authorList>
            <consortium name="The Broad Institute Genomics Platform"/>
            <consortium name="The Broad Institute Genome Sequencing Center for Infectious Disease"/>
            <person name="Wu L."/>
            <person name="Ma J."/>
        </authorList>
    </citation>
    <scope>NUCLEOTIDE SEQUENCE [LARGE SCALE GENOMIC DNA]</scope>
    <source>
        <strain evidence="3">CGMCC 1.15180</strain>
    </source>
</reference>
<organism evidence="2 3">
    <name type="scientific">Belliella marina</name>
    <dbReference type="NCBI Taxonomy" id="1644146"/>
    <lineage>
        <taxon>Bacteria</taxon>
        <taxon>Pseudomonadati</taxon>
        <taxon>Bacteroidota</taxon>
        <taxon>Cytophagia</taxon>
        <taxon>Cytophagales</taxon>
        <taxon>Cyclobacteriaceae</taxon>
        <taxon>Belliella</taxon>
    </lineage>
</organism>
<dbReference type="InterPro" id="IPR029068">
    <property type="entry name" value="Glyas_Bleomycin-R_OHBP_Dase"/>
</dbReference>
<dbReference type="SUPFAM" id="SSF54593">
    <property type="entry name" value="Glyoxalase/Bleomycin resistance protein/Dihydroxybiphenyl dioxygenase"/>
    <property type="match status" value="1"/>
</dbReference>
<evidence type="ECO:0000259" key="1">
    <source>
        <dbReference type="PROSITE" id="PS51819"/>
    </source>
</evidence>
<gene>
    <name evidence="2" type="ORF">ACFSKL_00725</name>
</gene>
<dbReference type="InterPro" id="IPR037523">
    <property type="entry name" value="VOC_core"/>
</dbReference>
<evidence type="ECO:0000313" key="2">
    <source>
        <dbReference type="EMBL" id="MFD2033289.1"/>
    </source>
</evidence>